<dbReference type="EMBL" id="CACRXK020013683">
    <property type="protein sequence ID" value="CAB4025573.1"/>
    <property type="molecule type" value="Genomic_DNA"/>
</dbReference>
<keyword evidence="4" id="KW-1185">Reference proteome</keyword>
<evidence type="ECO:0000256" key="2">
    <source>
        <dbReference type="PROSITE-ProRule" id="PRU00104"/>
    </source>
</evidence>
<comment type="caution">
    <text evidence="3">The sequence shown here is derived from an EMBL/GenBank/DDBJ whole genome shotgun (WGS) entry which is preliminary data.</text>
</comment>
<dbReference type="Gene3D" id="3.90.1750.10">
    <property type="entry name" value="Hect, E3 ligase catalytic domains"/>
    <property type="match status" value="1"/>
</dbReference>
<dbReference type="SUPFAM" id="SSF56204">
    <property type="entry name" value="Hect, E3 ligase catalytic domain"/>
    <property type="match status" value="1"/>
</dbReference>
<dbReference type="PROSITE" id="PS50237">
    <property type="entry name" value="HECT"/>
    <property type="match status" value="1"/>
</dbReference>
<keyword evidence="3" id="KW-0436">Ligase</keyword>
<dbReference type="InterPro" id="IPR035983">
    <property type="entry name" value="Hect_E3_ubiquitin_ligase"/>
</dbReference>
<dbReference type="Gene3D" id="3.30.2410.10">
    <property type="entry name" value="Hect, E3 ligase catalytic domain"/>
    <property type="match status" value="1"/>
</dbReference>
<dbReference type="AlphaFoldDB" id="A0A6S7KBN2"/>
<dbReference type="GO" id="GO:0016874">
    <property type="term" value="F:ligase activity"/>
    <property type="evidence" value="ECO:0007669"/>
    <property type="project" value="UniProtKB-KW"/>
</dbReference>
<dbReference type="Proteomes" id="UP001152795">
    <property type="component" value="Unassembled WGS sequence"/>
</dbReference>
<proteinExistence type="predicted"/>
<dbReference type="InterPro" id="IPR000569">
    <property type="entry name" value="HECT_dom"/>
</dbReference>
<sequence>MIPFEEHRKRAIEDTVLEIGDCEEPVTILRIFHKNFMRGRPLDPVDESTYIAGQTTEIFVSRMNLYYDAMEEILFEGSAPVDRSLPLEVIFTGEHGRDFGGPRKEFFSNMLRLIKEKLCVENKEEGGFVLVDNVTARTNRFYYGAGIIFGYSLLQGGPLPCFFSERQLQTFFTEDQEKTEMEEQFVQGIASFGLPLLVKWRRCLLFLFRQSAVSPLTYPRLVRLLNPNFSEVGSNRRMLEEKAYRYLLKYMKEVAAGRRGSIKLEHILMFATCCENEPVLGYGLSPRIEFVYAKSPLPTANTCINKMSLVIGGELPNDEERMFEFFDIAFVNTHFGLV</sequence>
<gene>
    <name evidence="3" type="ORF">PACLA_8A087348</name>
</gene>
<name>A0A6S7KBN2_PARCT</name>
<comment type="caution">
    <text evidence="2">Lacks conserved residue(s) required for the propagation of feature annotation.</text>
</comment>
<evidence type="ECO:0000256" key="1">
    <source>
        <dbReference type="ARBA" id="ARBA00022786"/>
    </source>
</evidence>
<keyword evidence="1 2" id="KW-0833">Ubl conjugation pathway</keyword>
<evidence type="ECO:0000313" key="4">
    <source>
        <dbReference type="Proteomes" id="UP001152795"/>
    </source>
</evidence>
<dbReference type="OrthoDB" id="5974521at2759"/>
<evidence type="ECO:0000313" key="3">
    <source>
        <dbReference type="EMBL" id="CAB4025573.1"/>
    </source>
</evidence>
<accession>A0A6S7KBN2</accession>
<dbReference type="GO" id="GO:0004842">
    <property type="term" value="F:ubiquitin-protein transferase activity"/>
    <property type="evidence" value="ECO:0007669"/>
    <property type="project" value="InterPro"/>
</dbReference>
<reference evidence="3" key="1">
    <citation type="submission" date="2020-04" db="EMBL/GenBank/DDBJ databases">
        <authorList>
            <person name="Alioto T."/>
            <person name="Alioto T."/>
            <person name="Gomez Garrido J."/>
        </authorList>
    </citation>
    <scope>NUCLEOTIDE SEQUENCE</scope>
    <source>
        <strain evidence="3">A484AB</strain>
    </source>
</reference>
<protein>
    <submittedName>
        <fullName evidence="3">G2 M phase-specific E3 ubiquitin- ligase</fullName>
    </submittedName>
</protein>
<organism evidence="3 4">
    <name type="scientific">Paramuricea clavata</name>
    <name type="common">Red gorgonian</name>
    <name type="synonym">Violescent sea-whip</name>
    <dbReference type="NCBI Taxonomy" id="317549"/>
    <lineage>
        <taxon>Eukaryota</taxon>
        <taxon>Metazoa</taxon>
        <taxon>Cnidaria</taxon>
        <taxon>Anthozoa</taxon>
        <taxon>Octocorallia</taxon>
        <taxon>Malacalcyonacea</taxon>
        <taxon>Plexauridae</taxon>
        <taxon>Paramuricea</taxon>
    </lineage>
</organism>